<dbReference type="Proteomes" id="UP000886501">
    <property type="component" value="Unassembled WGS sequence"/>
</dbReference>
<name>A0ACB6ZA25_THEGA</name>
<evidence type="ECO:0000313" key="2">
    <source>
        <dbReference type="Proteomes" id="UP000886501"/>
    </source>
</evidence>
<reference evidence="1" key="2">
    <citation type="journal article" date="2020" name="Nat. Commun.">
        <title>Large-scale genome sequencing of mycorrhizal fungi provides insights into the early evolution of symbiotic traits.</title>
        <authorList>
            <person name="Miyauchi S."/>
            <person name="Kiss E."/>
            <person name="Kuo A."/>
            <person name="Drula E."/>
            <person name="Kohler A."/>
            <person name="Sanchez-Garcia M."/>
            <person name="Morin E."/>
            <person name="Andreopoulos B."/>
            <person name="Barry K.W."/>
            <person name="Bonito G."/>
            <person name="Buee M."/>
            <person name="Carver A."/>
            <person name="Chen C."/>
            <person name="Cichocki N."/>
            <person name="Clum A."/>
            <person name="Culley D."/>
            <person name="Crous P.W."/>
            <person name="Fauchery L."/>
            <person name="Girlanda M."/>
            <person name="Hayes R.D."/>
            <person name="Keri Z."/>
            <person name="LaButti K."/>
            <person name="Lipzen A."/>
            <person name="Lombard V."/>
            <person name="Magnuson J."/>
            <person name="Maillard F."/>
            <person name="Murat C."/>
            <person name="Nolan M."/>
            <person name="Ohm R.A."/>
            <person name="Pangilinan J."/>
            <person name="Pereira M.F."/>
            <person name="Perotto S."/>
            <person name="Peter M."/>
            <person name="Pfister S."/>
            <person name="Riley R."/>
            <person name="Sitrit Y."/>
            <person name="Stielow J.B."/>
            <person name="Szollosi G."/>
            <person name="Zifcakova L."/>
            <person name="Stursova M."/>
            <person name="Spatafora J.W."/>
            <person name="Tedersoo L."/>
            <person name="Vaario L.M."/>
            <person name="Yamada A."/>
            <person name="Yan M."/>
            <person name="Wang P."/>
            <person name="Xu J."/>
            <person name="Bruns T."/>
            <person name="Baldrian P."/>
            <person name="Vilgalys R."/>
            <person name="Dunand C."/>
            <person name="Henrissat B."/>
            <person name="Grigoriev I.V."/>
            <person name="Hibbett D."/>
            <person name="Nagy L.G."/>
            <person name="Martin F.M."/>
        </authorList>
    </citation>
    <scope>NUCLEOTIDE SEQUENCE</scope>
    <source>
        <strain evidence="1">P2</strain>
    </source>
</reference>
<gene>
    <name evidence="1" type="ORF">BDM02DRAFT_3118951</name>
</gene>
<organism evidence="1 2">
    <name type="scientific">Thelephora ganbajun</name>
    <name type="common">Ganba fungus</name>
    <dbReference type="NCBI Taxonomy" id="370292"/>
    <lineage>
        <taxon>Eukaryota</taxon>
        <taxon>Fungi</taxon>
        <taxon>Dikarya</taxon>
        <taxon>Basidiomycota</taxon>
        <taxon>Agaricomycotina</taxon>
        <taxon>Agaricomycetes</taxon>
        <taxon>Thelephorales</taxon>
        <taxon>Thelephoraceae</taxon>
        <taxon>Thelephora</taxon>
    </lineage>
</organism>
<keyword evidence="2" id="KW-1185">Reference proteome</keyword>
<dbReference type="EMBL" id="MU118064">
    <property type="protein sequence ID" value="KAF9646203.1"/>
    <property type="molecule type" value="Genomic_DNA"/>
</dbReference>
<sequence>MDELQIVAEETISRTPEIIAATPGASADSTFHAHQLPPLKKDACPNFPPFTVRIEGLDAFTTARKYIQLDPTIRGKVAVLNLASDQYRAGGWRRTLSKTQEEALCYSSTLYITLKEEYYPWPNLGPGSDAGIYSPAVIIFKDDLDHSCADLPVNQRETVAVLTVAAPRFPEILDGRFLNSSDLHDLKEKIRLVYRMAAHNGKQVLVLGAMGCGAYGCPPRQVSEEMKAILFDEEFVGWFKEAIFAVYPAGRTGKTNYEVFKEVFEALDS</sequence>
<protein>
    <submittedName>
        <fullName evidence="1">Uncharacterized protein</fullName>
    </submittedName>
</protein>
<evidence type="ECO:0000313" key="1">
    <source>
        <dbReference type="EMBL" id="KAF9646203.1"/>
    </source>
</evidence>
<accession>A0ACB6ZA25</accession>
<proteinExistence type="predicted"/>
<comment type="caution">
    <text evidence="1">The sequence shown here is derived from an EMBL/GenBank/DDBJ whole genome shotgun (WGS) entry which is preliminary data.</text>
</comment>
<reference evidence="1" key="1">
    <citation type="submission" date="2019-10" db="EMBL/GenBank/DDBJ databases">
        <authorList>
            <consortium name="DOE Joint Genome Institute"/>
            <person name="Kuo A."/>
            <person name="Miyauchi S."/>
            <person name="Kiss E."/>
            <person name="Drula E."/>
            <person name="Kohler A."/>
            <person name="Sanchez-Garcia M."/>
            <person name="Andreopoulos B."/>
            <person name="Barry K.W."/>
            <person name="Bonito G."/>
            <person name="Buee M."/>
            <person name="Carver A."/>
            <person name="Chen C."/>
            <person name="Cichocki N."/>
            <person name="Clum A."/>
            <person name="Culley D."/>
            <person name="Crous P.W."/>
            <person name="Fauchery L."/>
            <person name="Girlanda M."/>
            <person name="Hayes R."/>
            <person name="Keri Z."/>
            <person name="Labutti K."/>
            <person name="Lipzen A."/>
            <person name="Lombard V."/>
            <person name="Magnuson J."/>
            <person name="Maillard F."/>
            <person name="Morin E."/>
            <person name="Murat C."/>
            <person name="Nolan M."/>
            <person name="Ohm R."/>
            <person name="Pangilinan J."/>
            <person name="Pereira M."/>
            <person name="Perotto S."/>
            <person name="Peter M."/>
            <person name="Riley R."/>
            <person name="Sitrit Y."/>
            <person name="Stielow B."/>
            <person name="Szollosi G."/>
            <person name="Zifcakova L."/>
            <person name="Stursova M."/>
            <person name="Spatafora J.W."/>
            <person name="Tedersoo L."/>
            <person name="Vaario L.-M."/>
            <person name="Yamada A."/>
            <person name="Yan M."/>
            <person name="Wang P."/>
            <person name="Xu J."/>
            <person name="Bruns T."/>
            <person name="Baldrian P."/>
            <person name="Vilgalys R."/>
            <person name="Henrissat B."/>
            <person name="Grigoriev I.V."/>
            <person name="Hibbett D."/>
            <person name="Nagy L.G."/>
            <person name="Martin F.M."/>
        </authorList>
    </citation>
    <scope>NUCLEOTIDE SEQUENCE</scope>
    <source>
        <strain evidence="1">P2</strain>
    </source>
</reference>